<sequence length="229" mass="25529">MMKSKILLSLLTVGLLAAYSTGQTTAQVDKQPQLAEKGRNIEEIVPKGWKEQHAIGDLNKDGIKDIVLVALPNNPNHIKTREDGYQYNFNPKLLAIYFGSSSGVYKRFKVWDKALPARADEYADCEADLSITPKGALDITVSFWTSMGTADAGNTTYRYRFQSGDFYLIGQEDTSFSRMTGKGETVSINYLTGDQITTTGNIMENKGLKTRKTKLKKEPLARLGSFYME</sequence>
<evidence type="ECO:0008006" key="4">
    <source>
        <dbReference type="Google" id="ProtNLM"/>
    </source>
</evidence>
<dbReference type="STRING" id="29524.SAMN02745171_00453"/>
<dbReference type="OrthoDB" id="86940at2"/>
<keyword evidence="3" id="KW-1185">Reference proteome</keyword>
<evidence type="ECO:0000313" key="2">
    <source>
        <dbReference type="EMBL" id="SJZ56086.1"/>
    </source>
</evidence>
<dbReference type="AlphaFoldDB" id="A0A1T4LN88"/>
<name>A0A1T4LN88_9PORP</name>
<dbReference type="RefSeq" id="WP_078736417.1">
    <property type="nucleotide sequence ID" value="NZ_FUXE01000004.1"/>
</dbReference>
<accession>A0A1T4LN88</accession>
<dbReference type="EMBL" id="FUXE01000004">
    <property type="protein sequence ID" value="SJZ56086.1"/>
    <property type="molecule type" value="Genomic_DNA"/>
</dbReference>
<proteinExistence type="predicted"/>
<protein>
    <recommendedName>
        <fullName evidence="4">VCBS repeat-containing protein</fullName>
    </recommendedName>
</protein>
<feature type="chain" id="PRO_5013092009" description="VCBS repeat-containing protein" evidence="1">
    <location>
        <begin position="27"/>
        <end position="229"/>
    </location>
</feature>
<evidence type="ECO:0000313" key="3">
    <source>
        <dbReference type="Proteomes" id="UP000190121"/>
    </source>
</evidence>
<keyword evidence="1" id="KW-0732">Signal</keyword>
<reference evidence="3" key="1">
    <citation type="submission" date="2017-02" db="EMBL/GenBank/DDBJ databases">
        <authorList>
            <person name="Varghese N."/>
            <person name="Submissions S."/>
        </authorList>
    </citation>
    <scope>NUCLEOTIDE SEQUENCE [LARGE SCALE GENOMIC DNA]</scope>
    <source>
        <strain evidence="3">ATCC 51356</strain>
    </source>
</reference>
<organism evidence="2 3">
    <name type="scientific">Porphyromonas circumdentaria</name>
    <dbReference type="NCBI Taxonomy" id="29524"/>
    <lineage>
        <taxon>Bacteria</taxon>
        <taxon>Pseudomonadati</taxon>
        <taxon>Bacteroidota</taxon>
        <taxon>Bacteroidia</taxon>
        <taxon>Bacteroidales</taxon>
        <taxon>Porphyromonadaceae</taxon>
        <taxon>Porphyromonas</taxon>
    </lineage>
</organism>
<gene>
    <name evidence="2" type="ORF">SAMN02745171_00453</name>
</gene>
<evidence type="ECO:0000256" key="1">
    <source>
        <dbReference type="SAM" id="SignalP"/>
    </source>
</evidence>
<dbReference type="Proteomes" id="UP000190121">
    <property type="component" value="Unassembled WGS sequence"/>
</dbReference>
<feature type="signal peptide" evidence="1">
    <location>
        <begin position="1"/>
        <end position="26"/>
    </location>
</feature>